<protein>
    <submittedName>
        <fullName evidence="1">Uncharacterized protein</fullName>
    </submittedName>
</protein>
<keyword evidence="2" id="KW-1185">Reference proteome</keyword>
<accession>A0A8H6Z1I4</accession>
<reference evidence="1" key="1">
    <citation type="submission" date="2020-05" db="EMBL/GenBank/DDBJ databases">
        <title>Mycena genomes resolve the evolution of fungal bioluminescence.</title>
        <authorList>
            <person name="Tsai I.J."/>
        </authorList>
    </citation>
    <scope>NUCLEOTIDE SEQUENCE</scope>
    <source>
        <strain evidence="1">160909Yilan</strain>
    </source>
</reference>
<proteinExistence type="predicted"/>
<organism evidence="1 2">
    <name type="scientific">Mycena sanguinolenta</name>
    <dbReference type="NCBI Taxonomy" id="230812"/>
    <lineage>
        <taxon>Eukaryota</taxon>
        <taxon>Fungi</taxon>
        <taxon>Dikarya</taxon>
        <taxon>Basidiomycota</taxon>
        <taxon>Agaricomycotina</taxon>
        <taxon>Agaricomycetes</taxon>
        <taxon>Agaricomycetidae</taxon>
        <taxon>Agaricales</taxon>
        <taxon>Marasmiineae</taxon>
        <taxon>Mycenaceae</taxon>
        <taxon>Mycena</taxon>
    </lineage>
</organism>
<dbReference type="AlphaFoldDB" id="A0A8H6Z1I4"/>
<dbReference type="OrthoDB" id="191979at2759"/>
<name>A0A8H6Z1I4_9AGAR</name>
<dbReference type="Proteomes" id="UP000623467">
    <property type="component" value="Unassembled WGS sequence"/>
</dbReference>
<gene>
    <name evidence="1" type="ORF">MSAN_00826000</name>
</gene>
<dbReference type="EMBL" id="JACAZH010000005">
    <property type="protein sequence ID" value="KAF7367625.1"/>
    <property type="molecule type" value="Genomic_DNA"/>
</dbReference>
<comment type="caution">
    <text evidence="1">The sequence shown here is derived from an EMBL/GenBank/DDBJ whole genome shotgun (WGS) entry which is preliminary data.</text>
</comment>
<evidence type="ECO:0000313" key="2">
    <source>
        <dbReference type="Proteomes" id="UP000623467"/>
    </source>
</evidence>
<sequence>MGHGRTPAMVLKMLAAAYAYWPTQYIPYAVVSLIALLATHRIAQGCPTGHNARTRPARPRRPPHQCVHAAVPLGLMLLEALVQRGAEVIALTADKMEEERVATFVDLVRTGTENENILRSATCATCGRLSVLLRNLRRRRVR</sequence>
<evidence type="ECO:0000313" key="1">
    <source>
        <dbReference type="EMBL" id="KAF7367625.1"/>
    </source>
</evidence>